<comment type="caution">
    <text evidence="2">The sequence shown here is derived from an EMBL/GenBank/DDBJ whole genome shotgun (WGS) entry which is preliminary data.</text>
</comment>
<organism evidence="2">
    <name type="scientific">Thermococcus litoralis</name>
    <dbReference type="NCBI Taxonomy" id="2265"/>
    <lineage>
        <taxon>Archaea</taxon>
        <taxon>Methanobacteriati</taxon>
        <taxon>Methanobacteriota</taxon>
        <taxon>Thermococci</taxon>
        <taxon>Thermococcales</taxon>
        <taxon>Thermococcaceae</taxon>
        <taxon>Thermococcus</taxon>
    </lineage>
</organism>
<dbReference type="SUPFAM" id="SSF48613">
    <property type="entry name" value="Heme oxygenase-like"/>
    <property type="match status" value="1"/>
</dbReference>
<evidence type="ECO:0000259" key="1">
    <source>
        <dbReference type="Pfam" id="PF03070"/>
    </source>
</evidence>
<dbReference type="Pfam" id="PF03070">
    <property type="entry name" value="TENA_THI-4"/>
    <property type="match status" value="1"/>
</dbReference>
<dbReference type="InterPro" id="IPR004305">
    <property type="entry name" value="Thiaminase-2/PQQC"/>
</dbReference>
<name>A0A7C0TZI5_THELI</name>
<dbReference type="Gene3D" id="1.20.910.10">
    <property type="entry name" value="Heme oxygenase-like"/>
    <property type="match status" value="1"/>
</dbReference>
<protein>
    <recommendedName>
        <fullName evidence="1">Thiaminase-2/PQQC domain-containing protein</fullName>
    </recommendedName>
</protein>
<proteinExistence type="predicted"/>
<dbReference type="EMBL" id="DQYG01000206">
    <property type="protein sequence ID" value="HDD31917.1"/>
    <property type="molecule type" value="Genomic_DNA"/>
</dbReference>
<dbReference type="InterPro" id="IPR016084">
    <property type="entry name" value="Haem_Oase-like_multi-hlx"/>
</dbReference>
<sequence>MELVEDLKELLNKASKAEFHRLESVVERASKYEYMFWDMSYRIERWPI</sequence>
<feature type="domain" description="Thiaminase-2/PQQC" evidence="1">
    <location>
        <begin position="2"/>
        <end position="42"/>
    </location>
</feature>
<dbReference type="Proteomes" id="UP000886210">
    <property type="component" value="Unassembled WGS sequence"/>
</dbReference>
<gene>
    <name evidence="2" type="ORF">ENF72_04835</name>
</gene>
<accession>A0A7C0TZI5</accession>
<reference evidence="2" key="1">
    <citation type="journal article" date="2020" name="mSystems">
        <title>Genome- and Community-Level Interaction Insights into Carbon Utilization and Element Cycling Functions of Hydrothermarchaeota in Hydrothermal Sediment.</title>
        <authorList>
            <person name="Zhou Z."/>
            <person name="Liu Y."/>
            <person name="Xu W."/>
            <person name="Pan J."/>
            <person name="Luo Z.H."/>
            <person name="Li M."/>
        </authorList>
    </citation>
    <scope>NUCLEOTIDE SEQUENCE [LARGE SCALE GENOMIC DNA]</scope>
    <source>
        <strain evidence="2">HyVt-151</strain>
    </source>
</reference>
<dbReference type="AlphaFoldDB" id="A0A7C0TZI5"/>
<evidence type="ECO:0000313" key="2">
    <source>
        <dbReference type="EMBL" id="HDD31917.1"/>
    </source>
</evidence>